<organism evidence="1 2">
    <name type="scientific">Frankia canadensis</name>
    <dbReference type="NCBI Taxonomy" id="1836972"/>
    <lineage>
        <taxon>Bacteria</taxon>
        <taxon>Bacillati</taxon>
        <taxon>Actinomycetota</taxon>
        <taxon>Actinomycetes</taxon>
        <taxon>Frankiales</taxon>
        <taxon>Frankiaceae</taxon>
        <taxon>Frankia</taxon>
    </lineage>
</organism>
<keyword evidence="1" id="KW-0808">Transferase</keyword>
<dbReference type="InterPro" id="IPR044855">
    <property type="entry name" value="CoA-Trfase_III_dom3_sf"/>
</dbReference>
<evidence type="ECO:0000313" key="2">
    <source>
        <dbReference type="Proteomes" id="UP000234331"/>
    </source>
</evidence>
<sequence length="420" mass="44453">MSELLAGVRVIESAMLFNGDTVGAHLGDLGADVIKVEGPPVGDYLRHFLGQVTPGYSPAHIQINRNKRSIGLDLRTDAGREVFWRLLDTADVFVDGNAADACAKLGVGYEAQKARKPDIVYCQYTGFGATGPYAPIPTHGQMMNALAGATPRVMGDDGFLHLAAGSGAMGSMEAGGEGTAAGAIHAAYHVAAALVRRARTGEGAFIDISGADGVVAQAWIAATYALNDARITDRSSMPAATDSGEMTGALYQFYACEDGLNLLFCCIEPKFWKNFCTAVDRPDLLSANKATGSANVDFGADQAELRRELQRIFSTRPLSAWVELAAEHDIALGPAYRSLAEAAVDPHLLSRDTFHTAVHPVAGEYTYVTEAGLVQGQPYQLRHHAPAFGEHSVEILAELGLPQPEIDQLLASGAVATARA</sequence>
<accession>A0A2I2KT26</accession>
<dbReference type="Proteomes" id="UP000234331">
    <property type="component" value="Unassembled WGS sequence"/>
</dbReference>
<dbReference type="Gene3D" id="3.40.50.10540">
    <property type="entry name" value="Crotonobetainyl-coa:carnitine coa-transferase, domain 1"/>
    <property type="match status" value="1"/>
</dbReference>
<dbReference type="InterPro" id="IPR003673">
    <property type="entry name" value="CoA-Trfase_fam_III"/>
</dbReference>
<dbReference type="InterPro" id="IPR023606">
    <property type="entry name" value="CoA-Trfase_III_dom_1_sf"/>
</dbReference>
<evidence type="ECO:0000313" key="1">
    <source>
        <dbReference type="EMBL" id="SNQ48815.1"/>
    </source>
</evidence>
<dbReference type="SUPFAM" id="SSF89796">
    <property type="entry name" value="CoA-transferase family III (CaiB/BaiF)"/>
    <property type="match status" value="1"/>
</dbReference>
<keyword evidence="2" id="KW-1185">Reference proteome</keyword>
<reference evidence="1 2" key="1">
    <citation type="submission" date="2017-06" db="EMBL/GenBank/DDBJ databases">
        <authorList>
            <person name="Kim H.J."/>
            <person name="Triplett B.A."/>
        </authorList>
    </citation>
    <scope>NUCLEOTIDE SEQUENCE [LARGE SCALE GENOMIC DNA]</scope>
    <source>
        <strain evidence="1">FRACA_ARgP5</strain>
    </source>
</reference>
<dbReference type="Gene3D" id="3.30.1540.10">
    <property type="entry name" value="formyl-coa transferase, domain 3"/>
    <property type="match status" value="1"/>
</dbReference>
<dbReference type="EMBL" id="FZMO01000201">
    <property type="protein sequence ID" value="SNQ48815.1"/>
    <property type="molecule type" value="Genomic_DNA"/>
</dbReference>
<dbReference type="InterPro" id="IPR050509">
    <property type="entry name" value="CoA-transferase_III"/>
</dbReference>
<proteinExistence type="predicted"/>
<dbReference type="Pfam" id="PF02515">
    <property type="entry name" value="CoA_transf_3"/>
    <property type="match status" value="1"/>
</dbReference>
<dbReference type="AlphaFoldDB" id="A0A2I2KT26"/>
<name>A0A2I2KT26_9ACTN</name>
<gene>
    <name evidence="1" type="ORF">FRACA_280037</name>
</gene>
<protein>
    <submittedName>
        <fullName evidence="1">CoA-transferase III family protein</fullName>
    </submittedName>
</protein>
<dbReference type="GO" id="GO:0016740">
    <property type="term" value="F:transferase activity"/>
    <property type="evidence" value="ECO:0007669"/>
    <property type="project" value="UniProtKB-KW"/>
</dbReference>
<dbReference type="PANTHER" id="PTHR48228:SF5">
    <property type="entry name" value="ALPHA-METHYLACYL-COA RACEMASE"/>
    <property type="match status" value="1"/>
</dbReference>
<dbReference type="OrthoDB" id="3564496at2"/>
<dbReference type="PANTHER" id="PTHR48228">
    <property type="entry name" value="SUCCINYL-COA--D-CITRAMALATE COA-TRANSFERASE"/>
    <property type="match status" value="1"/>
</dbReference>
<dbReference type="RefSeq" id="WP_101832426.1">
    <property type="nucleotide sequence ID" value="NZ_FZMO01000201.1"/>
</dbReference>